<evidence type="ECO:0000256" key="1">
    <source>
        <dbReference type="SAM" id="MobiDB-lite"/>
    </source>
</evidence>
<feature type="compositionally biased region" description="Basic and acidic residues" evidence="1">
    <location>
        <begin position="31"/>
        <end position="42"/>
    </location>
</feature>
<name>A0A7S3LHI5_9STRA</name>
<reference evidence="2" key="1">
    <citation type="submission" date="2021-01" db="EMBL/GenBank/DDBJ databases">
        <authorList>
            <person name="Corre E."/>
            <person name="Pelletier E."/>
            <person name="Niang G."/>
            <person name="Scheremetjew M."/>
            <person name="Finn R."/>
            <person name="Kale V."/>
            <person name="Holt S."/>
            <person name="Cochrane G."/>
            <person name="Meng A."/>
            <person name="Brown T."/>
            <person name="Cohen L."/>
        </authorList>
    </citation>
    <scope>NUCLEOTIDE SEQUENCE</scope>
    <source>
        <strain evidence="2">CCMP127</strain>
    </source>
</reference>
<feature type="region of interest" description="Disordered" evidence="1">
    <location>
        <begin position="1"/>
        <end position="79"/>
    </location>
</feature>
<protein>
    <submittedName>
        <fullName evidence="2">Uncharacterized protein</fullName>
    </submittedName>
</protein>
<accession>A0A7S3LHI5</accession>
<dbReference type="EMBL" id="HBIM01024680">
    <property type="protein sequence ID" value="CAE0421672.1"/>
    <property type="molecule type" value="Transcribed_RNA"/>
</dbReference>
<sequence length="286" mass="32752">MDIRKRECEDSLGDPEANPDLAQGEKRRKMGDHPDDHEEKDVSPLGVNGDSSEDLVPGLVASHNDENPPGLSVDSGRSGSALTEVAPLRNLEEVDNPKKITVTNVDTIMGFGKYSDLSYREVTELHKEYVNWALNQTSPSGDLTRYVEWLYSREGRFIRQGNQIFPFGQHRGETFHKIATTDPFYHVRYKHMQPGPNRTLDRYIRYFRDFKANASLPNGHGFVNDDVDLGEETFEFGQHVGQTWRQVAQTDPTYHIRFQRKSRMPPGVIVRYAKWFRENVAEAPTE</sequence>
<evidence type="ECO:0000313" key="2">
    <source>
        <dbReference type="EMBL" id="CAE0421672.1"/>
    </source>
</evidence>
<organism evidence="2">
    <name type="scientific">Amphora coffeiformis</name>
    <dbReference type="NCBI Taxonomy" id="265554"/>
    <lineage>
        <taxon>Eukaryota</taxon>
        <taxon>Sar</taxon>
        <taxon>Stramenopiles</taxon>
        <taxon>Ochrophyta</taxon>
        <taxon>Bacillariophyta</taxon>
        <taxon>Bacillariophyceae</taxon>
        <taxon>Bacillariophycidae</taxon>
        <taxon>Thalassiophysales</taxon>
        <taxon>Catenulaceae</taxon>
        <taxon>Amphora</taxon>
    </lineage>
</organism>
<gene>
    <name evidence="2" type="ORF">ACOF00016_LOCUS18309</name>
</gene>
<dbReference type="AlphaFoldDB" id="A0A7S3LHI5"/>
<proteinExistence type="predicted"/>